<dbReference type="PANTHER" id="PTHR24189:SF71">
    <property type="entry name" value="ANKYRIN REPEAT DOMAIN 39"/>
    <property type="match status" value="1"/>
</dbReference>
<dbReference type="InterPro" id="IPR050745">
    <property type="entry name" value="Multifunctional_regulatory"/>
</dbReference>
<dbReference type="PROSITE" id="PS50297">
    <property type="entry name" value="ANK_REP_REGION"/>
    <property type="match status" value="1"/>
</dbReference>
<name>A0A8H6IKV4_9PEZI</name>
<sequence>MYAAATNQQESVNTLVNAFADPTIRDGRYQRTWGQLATYLFHVEYPDYLGKAGVSLHQFLVKCGSVNFTYDDRRHGIRDNCLMHDARSVSDFKSLIDNGFDLLNHTNSAGQHPLMAAAGRGEPALVSALLEAGSEINLKDTEHRTALSHAVRNLDKGCCWSKTDTVEILLANGADVLPRDECKCPCSPSGCLTEAPPSCFGYMYVSHPKPYFSMWEFEWLNLLLEHRGVDVAKEVLLSSIRKAKHSEMGMTHVCCQSNDHVSLLMRCLTTKISDDDIDEVIDEESEFADILETEMSHYREKQYDVLLVERISLFKASLQRKREELEDQRSKRKKHSAAERKTGHQIDRKDDCFTHHMSTVWVEDSDPMGAVESSIEKYVVWLEEEYLRGSASRLQEDARHSWYLTRRRVLRLVTSMLEISTSRLALILGRFETWTISSKRPVDIKECIRHFFDWIE</sequence>
<keyword evidence="1" id="KW-0677">Repeat</keyword>
<comment type="caution">
    <text evidence="5">The sequence shown here is derived from an EMBL/GenBank/DDBJ whole genome shotgun (WGS) entry which is preliminary data.</text>
</comment>
<dbReference type="GO" id="GO:0005634">
    <property type="term" value="C:nucleus"/>
    <property type="evidence" value="ECO:0007669"/>
    <property type="project" value="TreeGrafter"/>
</dbReference>
<dbReference type="InterPro" id="IPR036770">
    <property type="entry name" value="Ankyrin_rpt-contain_sf"/>
</dbReference>
<keyword evidence="4" id="KW-0175">Coiled coil</keyword>
<gene>
    <name evidence="5" type="ORF">CSOJ01_15966</name>
</gene>
<dbReference type="AlphaFoldDB" id="A0A8H6IKV4"/>
<reference evidence="5 6" key="1">
    <citation type="journal article" date="2020" name="Phytopathology">
        <title>Genome Sequence Resources of Colletotrichum truncatum, C. plurivorum, C. musicola, and C. sojae: Four Species Pathogenic to Soybean (Glycine max).</title>
        <authorList>
            <person name="Rogerio F."/>
            <person name="Boufleur T.R."/>
            <person name="Ciampi-Guillardi M."/>
            <person name="Sukno S.A."/>
            <person name="Thon M.R."/>
            <person name="Massola Junior N.S."/>
            <person name="Baroncelli R."/>
        </authorList>
    </citation>
    <scope>NUCLEOTIDE SEQUENCE [LARGE SCALE GENOMIC DNA]</scope>
    <source>
        <strain evidence="5 6">LFN0009</strain>
    </source>
</reference>
<keyword evidence="2 3" id="KW-0040">ANK repeat</keyword>
<proteinExistence type="predicted"/>
<evidence type="ECO:0000313" key="6">
    <source>
        <dbReference type="Proteomes" id="UP000652219"/>
    </source>
</evidence>
<accession>A0A8H6IKV4</accession>
<organism evidence="5 6">
    <name type="scientific">Colletotrichum sojae</name>
    <dbReference type="NCBI Taxonomy" id="2175907"/>
    <lineage>
        <taxon>Eukaryota</taxon>
        <taxon>Fungi</taxon>
        <taxon>Dikarya</taxon>
        <taxon>Ascomycota</taxon>
        <taxon>Pezizomycotina</taxon>
        <taxon>Sordariomycetes</taxon>
        <taxon>Hypocreomycetidae</taxon>
        <taxon>Glomerellales</taxon>
        <taxon>Glomerellaceae</taxon>
        <taxon>Colletotrichum</taxon>
        <taxon>Colletotrichum orchidearum species complex</taxon>
    </lineage>
</organism>
<feature type="repeat" description="ANK" evidence="3">
    <location>
        <begin position="109"/>
        <end position="141"/>
    </location>
</feature>
<dbReference type="PROSITE" id="PS50088">
    <property type="entry name" value="ANK_REPEAT"/>
    <property type="match status" value="1"/>
</dbReference>
<keyword evidence="6" id="KW-1185">Reference proteome</keyword>
<evidence type="ECO:0000256" key="1">
    <source>
        <dbReference type="ARBA" id="ARBA00022737"/>
    </source>
</evidence>
<feature type="coiled-coil region" evidence="4">
    <location>
        <begin position="308"/>
        <end position="338"/>
    </location>
</feature>
<evidence type="ECO:0000256" key="4">
    <source>
        <dbReference type="SAM" id="Coils"/>
    </source>
</evidence>
<protein>
    <submittedName>
        <fullName evidence="5">Nacht and ankyrin domain protein</fullName>
    </submittedName>
</protein>
<dbReference type="Proteomes" id="UP000652219">
    <property type="component" value="Unassembled WGS sequence"/>
</dbReference>
<evidence type="ECO:0000313" key="5">
    <source>
        <dbReference type="EMBL" id="KAF6782741.1"/>
    </source>
</evidence>
<dbReference type="Pfam" id="PF12796">
    <property type="entry name" value="Ank_2"/>
    <property type="match status" value="1"/>
</dbReference>
<dbReference type="SMART" id="SM00248">
    <property type="entry name" value="ANK"/>
    <property type="match status" value="2"/>
</dbReference>
<dbReference type="GO" id="GO:0005737">
    <property type="term" value="C:cytoplasm"/>
    <property type="evidence" value="ECO:0007669"/>
    <property type="project" value="TreeGrafter"/>
</dbReference>
<evidence type="ECO:0000256" key="2">
    <source>
        <dbReference type="ARBA" id="ARBA00023043"/>
    </source>
</evidence>
<dbReference type="InterPro" id="IPR002110">
    <property type="entry name" value="Ankyrin_rpt"/>
</dbReference>
<evidence type="ECO:0000256" key="3">
    <source>
        <dbReference type="PROSITE-ProRule" id="PRU00023"/>
    </source>
</evidence>
<dbReference type="PANTHER" id="PTHR24189">
    <property type="entry name" value="MYOTROPHIN"/>
    <property type="match status" value="1"/>
</dbReference>
<dbReference type="SUPFAM" id="SSF48403">
    <property type="entry name" value="Ankyrin repeat"/>
    <property type="match status" value="1"/>
</dbReference>
<dbReference type="EMBL" id="WIGN01000875">
    <property type="protein sequence ID" value="KAF6782741.1"/>
    <property type="molecule type" value="Genomic_DNA"/>
</dbReference>
<dbReference type="Gene3D" id="1.25.40.20">
    <property type="entry name" value="Ankyrin repeat-containing domain"/>
    <property type="match status" value="1"/>
</dbReference>